<dbReference type="InterPro" id="IPR051453">
    <property type="entry name" value="MBL_Glyoxalase_II"/>
</dbReference>
<dbReference type="EMBL" id="MUGS01000037">
    <property type="protein sequence ID" value="OXG03678.1"/>
    <property type="molecule type" value="Genomic_DNA"/>
</dbReference>
<dbReference type="PANTHER" id="PTHR46233:SF3">
    <property type="entry name" value="HYDROXYACYLGLUTATHIONE HYDROLASE GLOC"/>
    <property type="match status" value="1"/>
</dbReference>
<dbReference type="InterPro" id="IPR001279">
    <property type="entry name" value="Metallo-B-lactamas"/>
</dbReference>
<dbReference type="AlphaFoldDB" id="A0A227P347"/>
<keyword evidence="3" id="KW-0378">Hydrolase</keyword>
<accession>A0A227P347</accession>
<evidence type="ECO:0000313" key="6">
    <source>
        <dbReference type="EMBL" id="OXG03678.1"/>
    </source>
</evidence>
<comment type="cofactor">
    <cofactor evidence="1">
        <name>Zn(2+)</name>
        <dbReference type="ChEBI" id="CHEBI:29105"/>
    </cofactor>
</comment>
<dbReference type="CDD" id="cd16275">
    <property type="entry name" value="BaeB-like_MBL-fold"/>
    <property type="match status" value="1"/>
</dbReference>
<evidence type="ECO:0000313" key="7">
    <source>
        <dbReference type="Proteomes" id="UP000214684"/>
    </source>
</evidence>
<comment type="caution">
    <text evidence="6">The sequence shown here is derived from an EMBL/GenBank/DDBJ whole genome shotgun (WGS) entry which is preliminary data.</text>
</comment>
<dbReference type="Gene3D" id="3.60.15.10">
    <property type="entry name" value="Ribonuclease Z/Hydroxyacylglutathione hydrolase-like"/>
    <property type="match status" value="1"/>
</dbReference>
<proteinExistence type="predicted"/>
<dbReference type="GO" id="GO:0016787">
    <property type="term" value="F:hydrolase activity"/>
    <property type="evidence" value="ECO:0007669"/>
    <property type="project" value="UniProtKB-KW"/>
</dbReference>
<evidence type="ECO:0000259" key="5">
    <source>
        <dbReference type="SMART" id="SM00849"/>
    </source>
</evidence>
<reference evidence="6 7" key="1">
    <citation type="submission" date="2016-11" db="EMBL/GenBank/DDBJ databases">
        <title>Whole genomes of Flavobacteriaceae.</title>
        <authorList>
            <person name="Stine C."/>
            <person name="Li C."/>
            <person name="Tadesse D."/>
        </authorList>
    </citation>
    <scope>NUCLEOTIDE SEQUENCE [LARGE SCALE GENOMIC DNA]</scope>
    <source>
        <strain evidence="6 7">DSM 24704</strain>
    </source>
</reference>
<keyword evidence="7" id="KW-1185">Reference proteome</keyword>
<feature type="domain" description="Metallo-beta-lactamase" evidence="5">
    <location>
        <begin position="19"/>
        <end position="193"/>
    </location>
</feature>
<dbReference type="SUPFAM" id="SSF56281">
    <property type="entry name" value="Metallo-hydrolase/oxidoreductase"/>
    <property type="match status" value="1"/>
</dbReference>
<sequence>MHMSIEVHKIKVEMGDVMINYCYLLVDNETSEAAIVDPAWQLEKIVAVIEKEKVKIKYVLITHVHFDHIDLAVTFAEKYKVPIYIHELDLKRFPFSPSVELFSICELTPLWTGDANVYPIQLGNAEVIALHTPGHTEGSMCFYAGSAIITGDTLFIEGCGVCDDITGDPEAMFRSLEFITRFISGDTMIYPGHCYGIEPGAYYKDIVKKNIYLHIQDIDKFVKIRMRKHQTNIFNFK</sequence>
<dbReference type="InterPro" id="IPR036866">
    <property type="entry name" value="RibonucZ/Hydroxyglut_hydro"/>
</dbReference>
<keyword evidence="2" id="KW-0479">Metal-binding</keyword>
<evidence type="ECO:0000256" key="4">
    <source>
        <dbReference type="ARBA" id="ARBA00022833"/>
    </source>
</evidence>
<gene>
    <name evidence="6" type="ORF">B0A64_16980</name>
</gene>
<evidence type="ECO:0000256" key="3">
    <source>
        <dbReference type="ARBA" id="ARBA00022801"/>
    </source>
</evidence>
<dbReference type="GO" id="GO:0046872">
    <property type="term" value="F:metal ion binding"/>
    <property type="evidence" value="ECO:0007669"/>
    <property type="project" value="UniProtKB-KW"/>
</dbReference>
<keyword evidence="4" id="KW-0862">Zinc</keyword>
<dbReference type="OrthoDB" id="9802248at2"/>
<dbReference type="Pfam" id="PF00753">
    <property type="entry name" value="Lactamase_B"/>
    <property type="match status" value="1"/>
</dbReference>
<dbReference type="PANTHER" id="PTHR46233">
    <property type="entry name" value="HYDROXYACYLGLUTATHIONE HYDROLASE GLOC"/>
    <property type="match status" value="1"/>
</dbReference>
<organism evidence="6 7">
    <name type="scientific">Flavobacterium araucananum</name>
    <dbReference type="NCBI Taxonomy" id="946678"/>
    <lineage>
        <taxon>Bacteria</taxon>
        <taxon>Pseudomonadati</taxon>
        <taxon>Bacteroidota</taxon>
        <taxon>Flavobacteriia</taxon>
        <taxon>Flavobacteriales</taxon>
        <taxon>Flavobacteriaceae</taxon>
        <taxon>Flavobacterium</taxon>
    </lineage>
</organism>
<name>A0A227P347_9FLAO</name>
<evidence type="ECO:0000256" key="1">
    <source>
        <dbReference type="ARBA" id="ARBA00001947"/>
    </source>
</evidence>
<dbReference type="SMART" id="SM00849">
    <property type="entry name" value="Lactamase_B"/>
    <property type="match status" value="1"/>
</dbReference>
<evidence type="ECO:0000256" key="2">
    <source>
        <dbReference type="ARBA" id="ARBA00022723"/>
    </source>
</evidence>
<dbReference type="Proteomes" id="UP000214684">
    <property type="component" value="Unassembled WGS sequence"/>
</dbReference>
<protein>
    <recommendedName>
        <fullName evidence="5">Metallo-beta-lactamase domain-containing protein</fullName>
    </recommendedName>
</protein>